<feature type="transmembrane region" description="Helical" evidence="1">
    <location>
        <begin position="156"/>
        <end position="173"/>
    </location>
</feature>
<keyword evidence="1" id="KW-0472">Membrane</keyword>
<keyword evidence="1" id="KW-1133">Transmembrane helix</keyword>
<protein>
    <submittedName>
        <fullName evidence="2">KinB signaling pathway activation protein</fullName>
    </submittedName>
</protein>
<organism evidence="2 3">
    <name type="scientific">Paenibacillus ginsengarvi</name>
    <dbReference type="NCBI Taxonomy" id="400777"/>
    <lineage>
        <taxon>Bacteria</taxon>
        <taxon>Bacillati</taxon>
        <taxon>Bacillota</taxon>
        <taxon>Bacilli</taxon>
        <taxon>Bacillales</taxon>
        <taxon>Paenibacillaceae</taxon>
        <taxon>Paenibacillus</taxon>
    </lineage>
</organism>
<proteinExistence type="predicted"/>
<dbReference type="Proteomes" id="UP000282311">
    <property type="component" value="Unassembled WGS sequence"/>
</dbReference>
<name>A0A3B0AXR3_9BACL</name>
<sequence length="249" mass="28550">MFGDRWFFRQAFLLLYVPVQLDYNEFVWFKRDLGGGIGKLTLKKWNYLFWTTLLIGTVFGMITSIIVKLVVPDFDFLGISVGWYEWVFMLFGAGMIAMLSEMGFFAYLTVRFVAMSLFRGKLLYWDILQVVIIVIALFDIVYLRYIGADEGVATSWVQYILLPILILIVAAIITRMKVKETNKSARIPTLFFMVVVTILEAIPAFNLNETGYTIIMVVPLLACNAWQIMLLHRLLPTKNNKPEAAPKAS</sequence>
<keyword evidence="1" id="KW-0812">Transmembrane</keyword>
<gene>
    <name evidence="2" type="ORF">D7M11_33025</name>
</gene>
<reference evidence="2 3" key="1">
    <citation type="journal article" date="2007" name="Int. J. Syst. Evol. Microbiol.">
        <title>Paenibacillus ginsengarvi sp. nov., isolated from soil from ginseng cultivation.</title>
        <authorList>
            <person name="Yoon M.H."/>
            <person name="Ten L.N."/>
            <person name="Im W.T."/>
        </authorList>
    </citation>
    <scope>NUCLEOTIDE SEQUENCE [LARGE SCALE GENOMIC DNA]</scope>
    <source>
        <strain evidence="2 3">KCTC 13059</strain>
    </source>
</reference>
<evidence type="ECO:0000313" key="2">
    <source>
        <dbReference type="EMBL" id="RKN65230.1"/>
    </source>
</evidence>
<evidence type="ECO:0000256" key="1">
    <source>
        <dbReference type="SAM" id="Phobius"/>
    </source>
</evidence>
<dbReference type="GO" id="GO:0045881">
    <property type="term" value="P:positive regulation of sporulation resulting in formation of a cellular spore"/>
    <property type="evidence" value="ECO:0007669"/>
    <property type="project" value="InterPro"/>
</dbReference>
<keyword evidence="3" id="KW-1185">Reference proteome</keyword>
<comment type="caution">
    <text evidence="2">The sequence shown here is derived from an EMBL/GenBank/DDBJ whole genome shotgun (WGS) entry which is preliminary data.</text>
</comment>
<dbReference type="InterPro" id="IPR024164">
    <property type="entry name" value="KinB-signalling_activ"/>
</dbReference>
<dbReference type="Pfam" id="PF14089">
    <property type="entry name" value="KbaA"/>
    <property type="match status" value="1"/>
</dbReference>
<feature type="transmembrane region" description="Helical" evidence="1">
    <location>
        <begin position="47"/>
        <end position="71"/>
    </location>
</feature>
<dbReference type="AlphaFoldDB" id="A0A3B0AXR3"/>
<dbReference type="SMART" id="SM01251">
    <property type="entry name" value="KbaA"/>
    <property type="match status" value="1"/>
</dbReference>
<dbReference type="EMBL" id="RBAH01000038">
    <property type="protein sequence ID" value="RKN65230.1"/>
    <property type="molecule type" value="Genomic_DNA"/>
</dbReference>
<feature type="transmembrane region" description="Helical" evidence="1">
    <location>
        <begin position="185"/>
        <end position="205"/>
    </location>
</feature>
<feature type="transmembrane region" description="Helical" evidence="1">
    <location>
        <begin position="83"/>
        <end position="110"/>
    </location>
</feature>
<evidence type="ECO:0000313" key="3">
    <source>
        <dbReference type="Proteomes" id="UP000282311"/>
    </source>
</evidence>
<feature type="transmembrane region" description="Helical" evidence="1">
    <location>
        <begin position="211"/>
        <end position="231"/>
    </location>
</feature>
<accession>A0A3B0AXR3</accession>
<feature type="transmembrane region" description="Helical" evidence="1">
    <location>
        <begin position="122"/>
        <end position="144"/>
    </location>
</feature>